<dbReference type="InterPro" id="IPR036423">
    <property type="entry name" value="SOD-like_Cu/Zn_dom_sf"/>
</dbReference>
<proteinExistence type="inferred from homology"/>
<dbReference type="EMBL" id="JBFALK010000008">
    <property type="protein sequence ID" value="MEV0970390.1"/>
    <property type="molecule type" value="Genomic_DNA"/>
</dbReference>
<sequence>MPGRTHFALAVMLMLGGAVAGSSAAEATPGRIARPLDATLRDANGKRVGVLRIEDEGPQATRITVSVWGLPAGYHGFHVHTTGTCDAKAVDPVTGSPFTSAGGHLDLDASGHHGDHSGDLPALLVGRNGTGRASFVTDRFRVSQLTDSDGSAVVIHALPDNYGNIPVRYTHPADVTGTTGADATTLKAGDTGNRIACGVVH</sequence>
<dbReference type="Gene3D" id="2.60.40.200">
    <property type="entry name" value="Superoxide dismutase, copper/zinc binding domain"/>
    <property type="match status" value="1"/>
</dbReference>
<name>A0ABV3GFI1_MICGL</name>
<gene>
    <name evidence="4" type="ORF">AB0I59_17275</name>
</gene>
<evidence type="ECO:0000256" key="1">
    <source>
        <dbReference type="ARBA" id="ARBA00010457"/>
    </source>
</evidence>
<reference evidence="4 5" key="1">
    <citation type="submission" date="2024-06" db="EMBL/GenBank/DDBJ databases">
        <title>The Natural Products Discovery Center: Release of the First 8490 Sequenced Strains for Exploring Actinobacteria Biosynthetic Diversity.</title>
        <authorList>
            <person name="Kalkreuter E."/>
            <person name="Kautsar S.A."/>
            <person name="Yang D."/>
            <person name="Bader C.D."/>
            <person name="Teijaro C.N."/>
            <person name="Fluegel L."/>
            <person name="Davis C.M."/>
            <person name="Simpson J.R."/>
            <person name="Lauterbach L."/>
            <person name="Steele A.D."/>
            <person name="Gui C."/>
            <person name="Meng S."/>
            <person name="Li G."/>
            <person name="Viehrig K."/>
            <person name="Ye F."/>
            <person name="Su P."/>
            <person name="Kiefer A.F."/>
            <person name="Nichols A."/>
            <person name="Cepeda A.J."/>
            <person name="Yan W."/>
            <person name="Fan B."/>
            <person name="Jiang Y."/>
            <person name="Adhikari A."/>
            <person name="Zheng C.-J."/>
            <person name="Schuster L."/>
            <person name="Cowan T.M."/>
            <person name="Smanski M.J."/>
            <person name="Chevrette M.G."/>
            <person name="De Carvalho L.P.S."/>
            <person name="Shen B."/>
        </authorList>
    </citation>
    <scope>NUCLEOTIDE SEQUENCE [LARGE SCALE GENOMIC DNA]</scope>
    <source>
        <strain evidence="4 5">NPDC050100</strain>
    </source>
</reference>
<organism evidence="4 5">
    <name type="scientific">Microtetraspora glauca</name>
    <dbReference type="NCBI Taxonomy" id="1996"/>
    <lineage>
        <taxon>Bacteria</taxon>
        <taxon>Bacillati</taxon>
        <taxon>Actinomycetota</taxon>
        <taxon>Actinomycetes</taxon>
        <taxon>Streptosporangiales</taxon>
        <taxon>Streptosporangiaceae</taxon>
        <taxon>Microtetraspora</taxon>
    </lineage>
</organism>
<comment type="caution">
    <text evidence="4">The sequence shown here is derived from an EMBL/GenBank/DDBJ whole genome shotgun (WGS) entry which is preliminary data.</text>
</comment>
<dbReference type="SUPFAM" id="SSF49329">
    <property type="entry name" value="Cu,Zn superoxide dismutase-like"/>
    <property type="match status" value="1"/>
</dbReference>
<evidence type="ECO:0000313" key="4">
    <source>
        <dbReference type="EMBL" id="MEV0970390.1"/>
    </source>
</evidence>
<accession>A0ABV3GFI1</accession>
<dbReference type="InterPro" id="IPR001424">
    <property type="entry name" value="SOD_Cu_Zn_dom"/>
</dbReference>
<dbReference type="PANTHER" id="PTHR10003">
    <property type="entry name" value="SUPEROXIDE DISMUTASE CU-ZN -RELATED"/>
    <property type="match status" value="1"/>
</dbReference>
<evidence type="ECO:0000313" key="5">
    <source>
        <dbReference type="Proteomes" id="UP001551675"/>
    </source>
</evidence>
<dbReference type="InterPro" id="IPR024134">
    <property type="entry name" value="SOD_Cu/Zn_/chaperone"/>
</dbReference>
<feature type="domain" description="Superoxide dismutase copper/zinc binding" evidence="3">
    <location>
        <begin position="49"/>
        <end position="200"/>
    </location>
</feature>
<dbReference type="Proteomes" id="UP001551675">
    <property type="component" value="Unassembled WGS sequence"/>
</dbReference>
<feature type="signal peptide" evidence="2">
    <location>
        <begin position="1"/>
        <end position="20"/>
    </location>
</feature>
<keyword evidence="5" id="KW-1185">Reference proteome</keyword>
<dbReference type="Pfam" id="PF00080">
    <property type="entry name" value="Sod_Cu"/>
    <property type="match status" value="1"/>
</dbReference>
<evidence type="ECO:0000259" key="3">
    <source>
        <dbReference type="Pfam" id="PF00080"/>
    </source>
</evidence>
<protein>
    <submittedName>
        <fullName evidence="4">Superoxide dismutase family protein</fullName>
    </submittedName>
</protein>
<feature type="chain" id="PRO_5047104812" evidence="2">
    <location>
        <begin position="21"/>
        <end position="201"/>
    </location>
</feature>
<comment type="similarity">
    <text evidence="1">Belongs to the Cu-Zn superoxide dismutase family.</text>
</comment>
<keyword evidence="2" id="KW-0732">Signal</keyword>
<evidence type="ECO:0000256" key="2">
    <source>
        <dbReference type="SAM" id="SignalP"/>
    </source>
</evidence>
<dbReference type="RefSeq" id="WP_358133758.1">
    <property type="nucleotide sequence ID" value="NZ_JBFALK010000008.1"/>
</dbReference>